<dbReference type="InterPro" id="IPR036942">
    <property type="entry name" value="Beta-barrel_TonB_sf"/>
</dbReference>
<protein>
    <recommendedName>
        <fullName evidence="6">TonB-dependent receptor</fullName>
    </recommendedName>
</protein>
<name>A0ABR4XMX1_9PORP</name>
<keyword evidence="3" id="KW-0998">Cell outer membrane</keyword>
<evidence type="ECO:0000256" key="1">
    <source>
        <dbReference type="ARBA" id="ARBA00004442"/>
    </source>
</evidence>
<proteinExistence type="predicted"/>
<keyword evidence="5" id="KW-1185">Reference proteome</keyword>
<comment type="subcellular location">
    <subcellularLocation>
        <location evidence="1">Cell outer membrane</location>
    </subcellularLocation>
</comment>
<evidence type="ECO:0000256" key="2">
    <source>
        <dbReference type="ARBA" id="ARBA00023136"/>
    </source>
</evidence>
<accession>A0ABR4XMX1</accession>
<evidence type="ECO:0008006" key="6">
    <source>
        <dbReference type="Google" id="ProtNLM"/>
    </source>
</evidence>
<sequence length="817" mass="91655">MNRYTKHIIAFFALFSCLQPLEAQEVENRVETLKERSVFGFNSPLSMMEIPSLLSASSDSFVLGSSRIMRAFSFQPRQYGDANHSLLFNGVVINDTQDGMQPWYLWTGLNDATGNERTAWGLSPAHDTMGGIGGSKHVTAKAFSLKKSRHIGYSFSNELYNHRIIGHYSTGKLKNGWSLALTASVRAGKEGYVAGTHYLGESFLLALSKQLNPQHTLSLTAFAAPVERGLTSETSGMAYDAFGSHYYNRGVGRDGGKLRNAHVLKRFEPVATLTHDWKISPMSTLSTTLWYRDGGSSVSELKWRGDNPYPDYYRLFPPFTSTAPGQHDMFVNFDRMRHRNLNPSDDTPTDDNGNPVAVGNRSEYIVAGKNRRQRELVLTSLLNTSLSNTVRLDGGISVSGNSSRYYNRVLDLLSGDYWYDVDSHLTGKDAFSDLDNPYNVVRKGDKFGYFYATRHVKNSLWGQLRHSSRRWESFIGAEIGGDYLVREGFMKNGAHALESKGKSAAINHFTYKVKGGAQYKINGRHYLSAHLYTSRNAPHTDIAFLLPENSNRLTPGLNAEKSFSGELSYLLRNAFVKARLTGYMTRIWDKGDRISFYNDIRNTMDHYLLSGVGEQYIGVEAGVELKISPTVRAILVGAVSDNSHIGSAVLSHYSNNSNQGTDGEVVKWNGTKIAGAPMEMASVTLSYNSPYQWYAEVTANYAGRAYVKINPTLHTERLQKASGFRSEYTRQEELGRYFTLDARVGGSWKVAKRYTLSLNVSASNVLNNTDIKVQGWDQMQNRWNKPEGGDASLLTPVEKRYMYMYGMTYFLNASWRW</sequence>
<reference evidence="4 5" key="1">
    <citation type="submission" date="2014-08" db="EMBL/GenBank/DDBJ databases">
        <title>Porphyromonas canoris strain:OH2762 Genome sequencing.</title>
        <authorList>
            <person name="Wallis C."/>
            <person name="Deusch O."/>
            <person name="O'Flynn C."/>
            <person name="Davis I."/>
            <person name="Jospin G."/>
            <person name="Darling A.E."/>
            <person name="Coil D.A."/>
            <person name="Alexiev A."/>
            <person name="Horsfall A."/>
            <person name="Kirkwood N."/>
            <person name="Harris S."/>
            <person name="Eisen J.A."/>
        </authorList>
    </citation>
    <scope>NUCLEOTIDE SEQUENCE [LARGE SCALE GENOMIC DNA]</scope>
    <source>
        <strain evidence="5">COT-108 OH2762</strain>
    </source>
</reference>
<dbReference type="Gene3D" id="2.40.170.20">
    <property type="entry name" value="TonB-dependent receptor, beta-barrel domain"/>
    <property type="match status" value="1"/>
</dbReference>
<keyword evidence="2" id="KW-0472">Membrane</keyword>
<dbReference type="Proteomes" id="UP000030101">
    <property type="component" value="Unassembled WGS sequence"/>
</dbReference>
<dbReference type="PROSITE" id="PS51257">
    <property type="entry name" value="PROKAR_LIPOPROTEIN"/>
    <property type="match status" value="1"/>
</dbReference>
<organism evidence="4 5">
    <name type="scientific">Porphyromonas canoris</name>
    <dbReference type="NCBI Taxonomy" id="36875"/>
    <lineage>
        <taxon>Bacteria</taxon>
        <taxon>Pseudomonadati</taxon>
        <taxon>Bacteroidota</taxon>
        <taxon>Bacteroidia</taxon>
        <taxon>Bacteroidales</taxon>
        <taxon>Porphyromonadaceae</taxon>
        <taxon>Porphyromonas</taxon>
    </lineage>
</organism>
<dbReference type="EMBL" id="JQZV01000003">
    <property type="protein sequence ID" value="KGN93422.1"/>
    <property type="molecule type" value="Genomic_DNA"/>
</dbReference>
<evidence type="ECO:0000313" key="5">
    <source>
        <dbReference type="Proteomes" id="UP000030101"/>
    </source>
</evidence>
<gene>
    <name evidence="4" type="ORF">HQ43_01960</name>
</gene>
<dbReference type="SUPFAM" id="SSF56935">
    <property type="entry name" value="Porins"/>
    <property type="match status" value="1"/>
</dbReference>
<evidence type="ECO:0000313" key="4">
    <source>
        <dbReference type="EMBL" id="KGN93422.1"/>
    </source>
</evidence>
<evidence type="ECO:0000256" key="3">
    <source>
        <dbReference type="ARBA" id="ARBA00023237"/>
    </source>
</evidence>
<comment type="caution">
    <text evidence="4">The sequence shown here is derived from an EMBL/GenBank/DDBJ whole genome shotgun (WGS) entry which is preliminary data.</text>
</comment>
<dbReference type="RefSeq" id="WP_036788897.1">
    <property type="nucleotide sequence ID" value="NZ_JQZV01000003.1"/>
</dbReference>